<dbReference type="Pfam" id="PF01476">
    <property type="entry name" value="LysM"/>
    <property type="match status" value="1"/>
</dbReference>
<dbReference type="InterPro" id="IPR023346">
    <property type="entry name" value="Lysozyme-like_dom_sf"/>
</dbReference>
<dbReference type="Gene3D" id="3.10.350.10">
    <property type="entry name" value="LysM domain"/>
    <property type="match status" value="1"/>
</dbReference>
<keyword evidence="4" id="KW-1185">Reference proteome</keyword>
<proteinExistence type="inferred from homology"/>
<dbReference type="Proteomes" id="UP000250744">
    <property type="component" value="Unassembled WGS sequence"/>
</dbReference>
<dbReference type="CDD" id="cd16894">
    <property type="entry name" value="MltD-like"/>
    <property type="match status" value="1"/>
</dbReference>
<dbReference type="RefSeq" id="WP_112159937.1">
    <property type="nucleotide sequence ID" value="NZ_QKRX01000011.1"/>
</dbReference>
<dbReference type="PANTHER" id="PTHR37423:SF2">
    <property type="entry name" value="MEMBRANE-BOUND LYTIC MUREIN TRANSGLYCOSYLASE C"/>
    <property type="match status" value="1"/>
</dbReference>
<dbReference type="AlphaFoldDB" id="A0A364NJN4"/>
<evidence type="ECO:0000256" key="1">
    <source>
        <dbReference type="ARBA" id="ARBA00007734"/>
    </source>
</evidence>
<dbReference type="InterPro" id="IPR036779">
    <property type="entry name" value="LysM_dom_sf"/>
</dbReference>
<comment type="caution">
    <text evidence="3">The sequence shown here is derived from an EMBL/GenBank/DDBJ whole genome shotgun (WGS) entry which is preliminary data.</text>
</comment>
<dbReference type="CDD" id="cd00118">
    <property type="entry name" value="LysM"/>
    <property type="match status" value="1"/>
</dbReference>
<name>A0A364NJN4_9GAMM</name>
<dbReference type="SMART" id="SM00257">
    <property type="entry name" value="LysM"/>
    <property type="match status" value="1"/>
</dbReference>
<dbReference type="PROSITE" id="PS51257">
    <property type="entry name" value="PROKAR_LIPOPROTEIN"/>
    <property type="match status" value="1"/>
</dbReference>
<evidence type="ECO:0000259" key="2">
    <source>
        <dbReference type="PROSITE" id="PS51782"/>
    </source>
</evidence>
<dbReference type="InterPro" id="IPR008258">
    <property type="entry name" value="Transglycosylase_SLT_dom_1"/>
</dbReference>
<dbReference type="EMBL" id="QKRX01000011">
    <property type="protein sequence ID" value="RAU17282.1"/>
    <property type="molecule type" value="Genomic_DNA"/>
</dbReference>
<dbReference type="Gene3D" id="1.10.530.10">
    <property type="match status" value="1"/>
</dbReference>
<sequence length="407" mass="45183">MRKYGWILGIPVVLLLSGCSPTKPTEYVDYKTRIDARSMQLHQLRMATHPPLADEDYIGFKGSSISAIQNSDDAWGQTRDNLRLDLDLNIAEFTDHLDWLTRNPNHLSQISEQAQPYYYYIFEQVIGRGMPAEVALIPMIESGYNPQATSPSNAAGHWQFMPTTARNFGLKSTRWYDGRRDIIESTDAALNYLNYLNNLFDGDWLLTLAAYNAGEGRVARAIKQNEMKNLPTDFWSLDLPAETMRYIPKLLATARAIRDADDLGQNLSDIPAEPYFTEIIVDSPIGLQQAAELAEVDLQELEQLNAGLSQGATPPDGPHRVLIPTTQADILQSALDDLPIEERIDYASYTVKSGDTLGGIAHRHSTSIKNIIDANKLKNTQIRAGQTLLIPSTSSTLASKSIQSGSS</sequence>
<dbReference type="PROSITE" id="PS51782">
    <property type="entry name" value="LYSM"/>
    <property type="match status" value="1"/>
</dbReference>
<protein>
    <submittedName>
        <fullName evidence="3">Lytic transglycosylase</fullName>
    </submittedName>
</protein>
<comment type="similarity">
    <text evidence="1">Belongs to the transglycosylase Slt family.</text>
</comment>
<dbReference type="SUPFAM" id="SSF53955">
    <property type="entry name" value="Lysozyme-like"/>
    <property type="match status" value="1"/>
</dbReference>
<accession>A0A364NJN4</accession>
<evidence type="ECO:0000313" key="4">
    <source>
        <dbReference type="Proteomes" id="UP000250744"/>
    </source>
</evidence>
<reference evidence="3 4" key="1">
    <citation type="submission" date="2018-06" db="EMBL/GenBank/DDBJ databases">
        <title>Nitrincola tibetense sp. nov., isolated from Lake XuguoCo on Tibetan Plateau.</title>
        <authorList>
            <person name="Xing P."/>
        </authorList>
    </citation>
    <scope>NUCLEOTIDE SEQUENCE [LARGE SCALE GENOMIC DNA]</scope>
    <source>
        <strain evidence="4">xg18</strain>
    </source>
</reference>
<dbReference type="SUPFAM" id="SSF54106">
    <property type="entry name" value="LysM domain"/>
    <property type="match status" value="1"/>
</dbReference>
<feature type="domain" description="LysM" evidence="2">
    <location>
        <begin position="347"/>
        <end position="390"/>
    </location>
</feature>
<dbReference type="PANTHER" id="PTHR37423">
    <property type="entry name" value="SOLUBLE LYTIC MUREIN TRANSGLYCOSYLASE-RELATED"/>
    <property type="match status" value="1"/>
</dbReference>
<dbReference type="InterPro" id="IPR018392">
    <property type="entry name" value="LysM"/>
</dbReference>
<evidence type="ECO:0000313" key="3">
    <source>
        <dbReference type="EMBL" id="RAU17282.1"/>
    </source>
</evidence>
<dbReference type="OrthoDB" id="9815002at2"/>
<organism evidence="3 4">
    <name type="scientific">Nitrincola tibetensis</name>
    <dbReference type="NCBI Taxonomy" id="2219697"/>
    <lineage>
        <taxon>Bacteria</taxon>
        <taxon>Pseudomonadati</taxon>
        <taxon>Pseudomonadota</taxon>
        <taxon>Gammaproteobacteria</taxon>
        <taxon>Oceanospirillales</taxon>
        <taxon>Oceanospirillaceae</taxon>
        <taxon>Nitrincola</taxon>
    </lineage>
</organism>
<dbReference type="Pfam" id="PF01464">
    <property type="entry name" value="SLT"/>
    <property type="match status" value="1"/>
</dbReference>
<gene>
    <name evidence="3" type="ORF">DN062_14060</name>
</gene>